<reference evidence="2 3" key="1">
    <citation type="submission" date="2019-05" db="EMBL/GenBank/DDBJ databases">
        <title>Emergence of the Ug99 lineage of the wheat stem rust pathogen through somatic hybridization.</title>
        <authorList>
            <person name="Li F."/>
            <person name="Upadhyaya N.M."/>
            <person name="Sperschneider J."/>
            <person name="Matny O."/>
            <person name="Nguyen-Phuc H."/>
            <person name="Mago R."/>
            <person name="Raley C."/>
            <person name="Miller M.E."/>
            <person name="Silverstein K.A.T."/>
            <person name="Henningsen E."/>
            <person name="Hirsch C.D."/>
            <person name="Visser B."/>
            <person name="Pretorius Z.A."/>
            <person name="Steffenson B.J."/>
            <person name="Schwessinger B."/>
            <person name="Dodds P.N."/>
            <person name="Figueroa M."/>
        </authorList>
    </citation>
    <scope>NUCLEOTIDE SEQUENCE [LARGE SCALE GENOMIC DNA]</scope>
    <source>
        <strain evidence="2 3">Ug99</strain>
    </source>
</reference>
<accession>A0A5B0R620</accession>
<evidence type="ECO:0000256" key="1">
    <source>
        <dbReference type="SAM" id="MobiDB-lite"/>
    </source>
</evidence>
<dbReference type="EMBL" id="VDEP01000241">
    <property type="protein sequence ID" value="KAA1120818.1"/>
    <property type="molecule type" value="Genomic_DNA"/>
</dbReference>
<feature type="compositionally biased region" description="Low complexity" evidence="1">
    <location>
        <begin position="13"/>
        <end position="37"/>
    </location>
</feature>
<feature type="compositionally biased region" description="Polar residues" evidence="1">
    <location>
        <begin position="42"/>
        <end position="54"/>
    </location>
</feature>
<protein>
    <submittedName>
        <fullName evidence="2">Uncharacterized protein</fullName>
    </submittedName>
</protein>
<evidence type="ECO:0000313" key="3">
    <source>
        <dbReference type="Proteomes" id="UP000325313"/>
    </source>
</evidence>
<organism evidence="2 3">
    <name type="scientific">Puccinia graminis f. sp. tritici</name>
    <dbReference type="NCBI Taxonomy" id="56615"/>
    <lineage>
        <taxon>Eukaryota</taxon>
        <taxon>Fungi</taxon>
        <taxon>Dikarya</taxon>
        <taxon>Basidiomycota</taxon>
        <taxon>Pucciniomycotina</taxon>
        <taxon>Pucciniomycetes</taxon>
        <taxon>Pucciniales</taxon>
        <taxon>Pucciniaceae</taxon>
        <taxon>Puccinia</taxon>
    </lineage>
</organism>
<evidence type="ECO:0000313" key="2">
    <source>
        <dbReference type="EMBL" id="KAA1120818.1"/>
    </source>
</evidence>
<gene>
    <name evidence="2" type="ORF">PGTUg99_022165</name>
</gene>
<comment type="caution">
    <text evidence="2">The sequence shown here is derived from an EMBL/GenBank/DDBJ whole genome shotgun (WGS) entry which is preliminary data.</text>
</comment>
<proteinExistence type="predicted"/>
<feature type="region of interest" description="Disordered" evidence="1">
    <location>
        <begin position="1"/>
        <end position="59"/>
    </location>
</feature>
<name>A0A5B0R620_PUCGR</name>
<dbReference type="AlphaFoldDB" id="A0A5B0R620"/>
<dbReference type="Proteomes" id="UP000325313">
    <property type="component" value="Unassembled WGS sequence"/>
</dbReference>
<sequence length="66" mass="6847">MSSNKKRSGAEESSAPSSSKRTKSSSSSTTLSFLPPKGDLNSIVSQQPPAQSLPSKPAVLAVSYHV</sequence>